<evidence type="ECO:0000313" key="2">
    <source>
        <dbReference type="Proteomes" id="UP001281614"/>
    </source>
</evidence>
<sequence length="111" mass="11823">MTSALRHARPNRLTGGWGCRRWPGIPATSASVSSGNLGGSSCTGRQGFCLPAQGGLRPLPLFVILRPRHSNGLFSSVGGGYFHHGLALISSCFLAARLQDYGSGRFWTVYT</sequence>
<comment type="caution">
    <text evidence="1">The sequence shown here is derived from an EMBL/GenBank/DDBJ whole genome shotgun (WGS) entry which is preliminary data.</text>
</comment>
<protein>
    <submittedName>
        <fullName evidence="1">Uncharacterized protein</fullName>
    </submittedName>
</protein>
<name>A0AAD9Y6L0_COLKA</name>
<dbReference type="Proteomes" id="UP001281614">
    <property type="component" value="Unassembled WGS sequence"/>
</dbReference>
<organism evidence="1 2">
    <name type="scientific">Colletotrichum kahawae</name>
    <name type="common">Coffee berry disease fungus</name>
    <dbReference type="NCBI Taxonomy" id="34407"/>
    <lineage>
        <taxon>Eukaryota</taxon>
        <taxon>Fungi</taxon>
        <taxon>Dikarya</taxon>
        <taxon>Ascomycota</taxon>
        <taxon>Pezizomycotina</taxon>
        <taxon>Sordariomycetes</taxon>
        <taxon>Hypocreomycetidae</taxon>
        <taxon>Glomerellales</taxon>
        <taxon>Glomerellaceae</taxon>
        <taxon>Colletotrichum</taxon>
        <taxon>Colletotrichum gloeosporioides species complex</taxon>
    </lineage>
</organism>
<keyword evidence="2" id="KW-1185">Reference proteome</keyword>
<accession>A0AAD9Y6L0</accession>
<dbReference type="AlphaFoldDB" id="A0AAD9Y6L0"/>
<dbReference type="EMBL" id="VYYT01000422">
    <property type="protein sequence ID" value="KAK2736522.1"/>
    <property type="molecule type" value="Genomic_DNA"/>
</dbReference>
<gene>
    <name evidence="1" type="ORF">CKAH01_07722</name>
</gene>
<evidence type="ECO:0000313" key="1">
    <source>
        <dbReference type="EMBL" id="KAK2736522.1"/>
    </source>
</evidence>
<proteinExistence type="predicted"/>
<reference evidence="1" key="1">
    <citation type="submission" date="2023-02" db="EMBL/GenBank/DDBJ databases">
        <title>Colletotrichum kahawae CIFC_Que2 genome sequencing and assembly.</title>
        <authorList>
            <person name="Baroncelli R."/>
        </authorList>
    </citation>
    <scope>NUCLEOTIDE SEQUENCE</scope>
    <source>
        <strain evidence="1">CIFC_Que2</strain>
    </source>
</reference>